<dbReference type="AlphaFoldDB" id="A0A2S0MZR9"/>
<name>A0A2S0MZR9_9BURK</name>
<feature type="chain" id="PRO_5015608337" description="DnrO protein" evidence="1">
    <location>
        <begin position="22"/>
        <end position="159"/>
    </location>
</feature>
<protein>
    <recommendedName>
        <fullName evidence="4">DnrO protein</fullName>
    </recommendedName>
</protein>
<reference evidence="2 3" key="1">
    <citation type="submission" date="2018-03" db="EMBL/GenBank/DDBJ databases">
        <title>Genome sequencing of Simplicispira sp.</title>
        <authorList>
            <person name="Kim S.-J."/>
            <person name="Heo J."/>
            <person name="Kwon S.-W."/>
        </authorList>
    </citation>
    <scope>NUCLEOTIDE SEQUENCE [LARGE SCALE GENOMIC DNA]</scope>
    <source>
        <strain evidence="2 3">SC1-8</strain>
    </source>
</reference>
<dbReference type="KEGG" id="simp:C6571_07695"/>
<accession>A0A2S0MZR9</accession>
<evidence type="ECO:0000313" key="2">
    <source>
        <dbReference type="EMBL" id="AVO41183.1"/>
    </source>
</evidence>
<keyword evidence="3" id="KW-1185">Reference proteome</keyword>
<evidence type="ECO:0008006" key="4">
    <source>
        <dbReference type="Google" id="ProtNLM"/>
    </source>
</evidence>
<organism evidence="2 3">
    <name type="scientific">Simplicispira suum</name>
    <dbReference type="NCBI Taxonomy" id="2109915"/>
    <lineage>
        <taxon>Bacteria</taxon>
        <taxon>Pseudomonadati</taxon>
        <taxon>Pseudomonadota</taxon>
        <taxon>Betaproteobacteria</taxon>
        <taxon>Burkholderiales</taxon>
        <taxon>Comamonadaceae</taxon>
        <taxon>Simplicispira</taxon>
    </lineage>
</organism>
<gene>
    <name evidence="2" type="ORF">C6571_07695</name>
</gene>
<dbReference type="EMBL" id="CP027669">
    <property type="protein sequence ID" value="AVO41183.1"/>
    <property type="molecule type" value="Genomic_DNA"/>
</dbReference>
<proteinExistence type="predicted"/>
<dbReference type="Proteomes" id="UP000239326">
    <property type="component" value="Chromosome"/>
</dbReference>
<feature type="signal peptide" evidence="1">
    <location>
        <begin position="1"/>
        <end position="21"/>
    </location>
</feature>
<evidence type="ECO:0000313" key="3">
    <source>
        <dbReference type="Proteomes" id="UP000239326"/>
    </source>
</evidence>
<evidence type="ECO:0000256" key="1">
    <source>
        <dbReference type="SAM" id="SignalP"/>
    </source>
</evidence>
<dbReference type="OrthoDB" id="6933865at2"/>
<dbReference type="RefSeq" id="WP_106446161.1">
    <property type="nucleotide sequence ID" value="NZ_CP027669.1"/>
</dbReference>
<keyword evidence="1" id="KW-0732">Signal</keyword>
<sequence length="159" mass="16715">MKSPLALLLAVALSSPFAALAAADAHDHGKSSPHKLELNAGKKWGTDDALRQAMSTIHASVSQTLPKAHSGKAKVADYEAFSKGIAAQVAYIVENCKLEPAADEQLHIIVADLMSGVEAAEGKEGEKQRASGVVKVAQAANAYGKHFDHAGWKAIKMPH</sequence>